<dbReference type="SUPFAM" id="SSF46894">
    <property type="entry name" value="C-terminal effector domain of the bipartite response regulators"/>
    <property type="match status" value="1"/>
</dbReference>
<dbReference type="PANTHER" id="PTHR34293">
    <property type="entry name" value="HTH-TYPE TRANSCRIPTIONAL REGULATOR TRMBL2"/>
    <property type="match status" value="1"/>
</dbReference>
<dbReference type="PANTHER" id="PTHR34293:SF1">
    <property type="entry name" value="HTH-TYPE TRANSCRIPTIONAL REGULATOR TRMBL2"/>
    <property type="match status" value="1"/>
</dbReference>
<name>A0A7W7SES4_9ACTN</name>
<evidence type="ECO:0000313" key="3">
    <source>
        <dbReference type="Proteomes" id="UP000573327"/>
    </source>
</evidence>
<dbReference type="RefSeq" id="WP_184916904.1">
    <property type="nucleotide sequence ID" value="NZ_JACHJR010000001.1"/>
</dbReference>
<evidence type="ECO:0000313" key="2">
    <source>
        <dbReference type="EMBL" id="MBB4948026.1"/>
    </source>
</evidence>
<dbReference type="Proteomes" id="UP000573327">
    <property type="component" value="Unassembled WGS sequence"/>
</dbReference>
<organism evidence="2 3">
    <name type="scientific">Kitasatospora gansuensis</name>
    <dbReference type="NCBI Taxonomy" id="258050"/>
    <lineage>
        <taxon>Bacteria</taxon>
        <taxon>Bacillati</taxon>
        <taxon>Actinomycetota</taxon>
        <taxon>Actinomycetes</taxon>
        <taxon>Kitasatosporales</taxon>
        <taxon>Streptomycetaceae</taxon>
        <taxon>Kitasatospora</taxon>
    </lineage>
</organism>
<dbReference type="InterPro" id="IPR000792">
    <property type="entry name" value="Tscrpt_reg_LuxR_C"/>
</dbReference>
<evidence type="ECO:0000259" key="1">
    <source>
        <dbReference type="SMART" id="SM00421"/>
    </source>
</evidence>
<protein>
    <submittedName>
        <fullName evidence="2">DNA-binding CsgD family transcriptional regulator</fullName>
    </submittedName>
</protein>
<dbReference type="InterPro" id="IPR016032">
    <property type="entry name" value="Sig_transdc_resp-reg_C-effctor"/>
</dbReference>
<dbReference type="GO" id="GO:0006355">
    <property type="term" value="P:regulation of DNA-templated transcription"/>
    <property type="evidence" value="ECO:0007669"/>
    <property type="project" value="InterPro"/>
</dbReference>
<sequence length="325" mass="35640">MTSTLDLACLGIGPDALRIYLHLLDHPRCTDLPGESGLPAGEAERALAVLAGHGLVRPGPGDSPWAVVDPAGAVERLIERRFTQLNDDLRRVAAVRTALPELCAAFRDGHRDEQPVEIERLEGVAEVRSRLDDLAFFARREVLALQPSYSPEMIAVARPLDLRCLRRGVGLRTVVTQEAAEHPVTHAYLRELAGLGARIRVSDRAVERLVAYDEEVAVVPVDPRRSARGALVIRQPGLVSSMVRLFEEIWSSAYDLEGPTAAGALSAADREVLRILCAVDKDEIGARQMGVSLRTFRRYVADLMLRLNAANRFHAAMLAKEAGWI</sequence>
<proteinExistence type="predicted"/>
<keyword evidence="3" id="KW-1185">Reference proteome</keyword>
<gene>
    <name evidence="2" type="ORF">F4556_003561</name>
</gene>
<dbReference type="Gene3D" id="1.10.10.10">
    <property type="entry name" value="Winged helix-like DNA-binding domain superfamily/Winged helix DNA-binding domain"/>
    <property type="match status" value="1"/>
</dbReference>
<dbReference type="EMBL" id="JACHJR010000001">
    <property type="protein sequence ID" value="MBB4948026.1"/>
    <property type="molecule type" value="Genomic_DNA"/>
</dbReference>
<dbReference type="InterPro" id="IPR051797">
    <property type="entry name" value="TrmB-like"/>
</dbReference>
<dbReference type="SMART" id="SM00421">
    <property type="entry name" value="HTH_LUXR"/>
    <property type="match status" value="1"/>
</dbReference>
<reference evidence="2 3" key="1">
    <citation type="submission" date="2020-08" db="EMBL/GenBank/DDBJ databases">
        <title>Sequencing the genomes of 1000 actinobacteria strains.</title>
        <authorList>
            <person name="Klenk H.-P."/>
        </authorList>
    </citation>
    <scope>NUCLEOTIDE SEQUENCE [LARGE SCALE GENOMIC DNA]</scope>
    <source>
        <strain evidence="2 3">DSM 44786</strain>
    </source>
</reference>
<dbReference type="InterPro" id="IPR036388">
    <property type="entry name" value="WH-like_DNA-bd_sf"/>
</dbReference>
<comment type="caution">
    <text evidence="2">The sequence shown here is derived from an EMBL/GenBank/DDBJ whole genome shotgun (WGS) entry which is preliminary data.</text>
</comment>
<dbReference type="AlphaFoldDB" id="A0A7W7SES4"/>
<dbReference type="GO" id="GO:0003677">
    <property type="term" value="F:DNA binding"/>
    <property type="evidence" value="ECO:0007669"/>
    <property type="project" value="UniProtKB-KW"/>
</dbReference>
<accession>A0A7W7SES4</accession>
<feature type="domain" description="HTH luxR-type" evidence="1">
    <location>
        <begin position="262"/>
        <end position="319"/>
    </location>
</feature>
<keyword evidence="2" id="KW-0238">DNA-binding</keyword>